<protein>
    <submittedName>
        <fullName evidence="9">DivIVA domain-containing protein</fullName>
    </submittedName>
</protein>
<evidence type="ECO:0000256" key="6">
    <source>
        <dbReference type="ARBA" id="ARBA00023306"/>
    </source>
</evidence>
<keyword evidence="5 7" id="KW-0175">Coiled coil</keyword>
<comment type="subcellular location">
    <subcellularLocation>
        <location evidence="1">Cytoplasm</location>
    </subcellularLocation>
</comment>
<dbReference type="Pfam" id="PF05103">
    <property type="entry name" value="DivIVA"/>
    <property type="match status" value="1"/>
</dbReference>
<dbReference type="NCBIfam" id="TIGR03544">
    <property type="entry name" value="DivI1A_domain"/>
    <property type="match status" value="1"/>
</dbReference>
<evidence type="ECO:0000256" key="8">
    <source>
        <dbReference type="SAM" id="MobiDB-lite"/>
    </source>
</evidence>
<feature type="compositionally biased region" description="Basic and acidic residues" evidence="8">
    <location>
        <begin position="171"/>
        <end position="183"/>
    </location>
</feature>
<evidence type="ECO:0000256" key="1">
    <source>
        <dbReference type="ARBA" id="ARBA00004496"/>
    </source>
</evidence>
<gene>
    <name evidence="9" type="ORF">H8709_02195</name>
</gene>
<accession>A0A926ECC3</accession>
<keyword evidence="6" id="KW-0131">Cell cycle</keyword>
<organism evidence="9 10">
    <name type="scientific">Zongyangia hominis</name>
    <dbReference type="NCBI Taxonomy" id="2763677"/>
    <lineage>
        <taxon>Bacteria</taxon>
        <taxon>Bacillati</taxon>
        <taxon>Bacillota</taxon>
        <taxon>Clostridia</taxon>
        <taxon>Eubacteriales</taxon>
        <taxon>Oscillospiraceae</taxon>
        <taxon>Zongyangia</taxon>
    </lineage>
</organism>
<dbReference type="InterPro" id="IPR007793">
    <property type="entry name" value="DivIVA_fam"/>
</dbReference>
<dbReference type="RefSeq" id="WP_262396729.1">
    <property type="nucleotide sequence ID" value="NZ_JACRTC010000001.1"/>
</dbReference>
<comment type="similarity">
    <text evidence="2">Belongs to the DivIVA family.</text>
</comment>
<dbReference type="Proteomes" id="UP000660861">
    <property type="component" value="Unassembled WGS sequence"/>
</dbReference>
<feature type="coiled-coil region" evidence="7">
    <location>
        <begin position="29"/>
        <end position="70"/>
    </location>
</feature>
<proteinExistence type="inferred from homology"/>
<dbReference type="InterPro" id="IPR019933">
    <property type="entry name" value="DivIVA_domain"/>
</dbReference>
<evidence type="ECO:0000256" key="5">
    <source>
        <dbReference type="ARBA" id="ARBA00023054"/>
    </source>
</evidence>
<keyword evidence="10" id="KW-1185">Reference proteome</keyword>
<reference evidence="9" key="1">
    <citation type="submission" date="2020-08" db="EMBL/GenBank/DDBJ databases">
        <title>Genome public.</title>
        <authorList>
            <person name="Liu C."/>
            <person name="Sun Q."/>
        </authorList>
    </citation>
    <scope>NUCLEOTIDE SEQUENCE</scope>
    <source>
        <strain evidence="9">NSJ-54</strain>
    </source>
</reference>
<dbReference type="PANTHER" id="PTHR35794">
    <property type="entry name" value="CELL DIVISION PROTEIN DIVIVA"/>
    <property type="match status" value="1"/>
</dbReference>
<evidence type="ECO:0000313" key="10">
    <source>
        <dbReference type="Proteomes" id="UP000660861"/>
    </source>
</evidence>
<sequence length="258" mass="28831">MLTPNEIANKTFEKVKFSGYRPEDVDIFMQEAASAMAALQAEKNELEAKIEVLADKVEEYRSDEDSLRAALIGAQKLGDSIVKESKNKAELIMRDAQIKAERIVEAAQHKTEKEQYSLHLMQTEVKNFKEKLLSLYKAHLELITALPDFDDEKPEVAINLGEPQTETEAPEADKSAVPEDKEQAPQAEPVMETVPAMEEEAEEDEFIIKKTGSTFKPDYHADLAQGIQELSQQPGKGESKFGPLKFGAGFDLTRDSDK</sequence>
<feature type="region of interest" description="Disordered" evidence="8">
    <location>
        <begin position="229"/>
        <end position="258"/>
    </location>
</feature>
<name>A0A926ECC3_9FIRM</name>
<evidence type="ECO:0000313" key="9">
    <source>
        <dbReference type="EMBL" id="MBC8569634.1"/>
    </source>
</evidence>
<keyword evidence="4" id="KW-0132">Cell division</keyword>
<dbReference type="GO" id="GO:0005737">
    <property type="term" value="C:cytoplasm"/>
    <property type="evidence" value="ECO:0007669"/>
    <property type="project" value="UniProtKB-SubCell"/>
</dbReference>
<evidence type="ECO:0000256" key="4">
    <source>
        <dbReference type="ARBA" id="ARBA00022618"/>
    </source>
</evidence>
<comment type="caution">
    <text evidence="9">The sequence shown here is derived from an EMBL/GenBank/DDBJ whole genome shotgun (WGS) entry which is preliminary data.</text>
</comment>
<evidence type="ECO:0000256" key="7">
    <source>
        <dbReference type="SAM" id="Coils"/>
    </source>
</evidence>
<evidence type="ECO:0000256" key="3">
    <source>
        <dbReference type="ARBA" id="ARBA00022490"/>
    </source>
</evidence>
<feature type="region of interest" description="Disordered" evidence="8">
    <location>
        <begin position="161"/>
        <end position="191"/>
    </location>
</feature>
<dbReference type="AlphaFoldDB" id="A0A926ECC3"/>
<evidence type="ECO:0000256" key="2">
    <source>
        <dbReference type="ARBA" id="ARBA00009008"/>
    </source>
</evidence>
<keyword evidence="3" id="KW-0963">Cytoplasm</keyword>
<dbReference type="GO" id="GO:0051301">
    <property type="term" value="P:cell division"/>
    <property type="evidence" value="ECO:0007669"/>
    <property type="project" value="UniProtKB-KW"/>
</dbReference>
<dbReference type="PANTHER" id="PTHR35794:SF2">
    <property type="entry name" value="CELL DIVISION PROTEIN DIVIVA"/>
    <property type="match status" value="1"/>
</dbReference>
<dbReference type="EMBL" id="JACRTC010000001">
    <property type="protein sequence ID" value="MBC8569634.1"/>
    <property type="molecule type" value="Genomic_DNA"/>
</dbReference>
<dbReference type="Gene3D" id="6.10.250.660">
    <property type="match status" value="1"/>
</dbReference>